<name>A0A9Q4ESI5_9BACI</name>
<dbReference type="AlphaFoldDB" id="A0A9Q4ESI5"/>
<gene>
    <name evidence="1" type="ORF">MOE99_11160</name>
</gene>
<comment type="caution">
    <text evidence="1">The sequence shown here is derived from an EMBL/GenBank/DDBJ whole genome shotgun (WGS) entry which is preliminary data.</text>
</comment>
<dbReference type="InterPro" id="IPR046100">
    <property type="entry name" value="DUF6037"/>
</dbReference>
<organism evidence="1 2">
    <name type="scientific">Bacillus inaquosorum</name>
    <dbReference type="NCBI Taxonomy" id="483913"/>
    <lineage>
        <taxon>Bacteria</taxon>
        <taxon>Bacillati</taxon>
        <taxon>Bacillota</taxon>
        <taxon>Bacilli</taxon>
        <taxon>Bacillales</taxon>
        <taxon>Bacillaceae</taxon>
        <taxon>Bacillus</taxon>
    </lineage>
</organism>
<dbReference type="EMBL" id="JALAXJ010000009">
    <property type="protein sequence ID" value="MCY9229917.1"/>
    <property type="molecule type" value="Genomic_DNA"/>
</dbReference>
<dbReference type="Pfam" id="PF19503">
    <property type="entry name" value="DUF6037"/>
    <property type="match status" value="1"/>
</dbReference>
<evidence type="ECO:0000313" key="1">
    <source>
        <dbReference type="EMBL" id="MCY9229917.1"/>
    </source>
</evidence>
<protein>
    <submittedName>
        <fullName evidence="1">DUF6037 family protein</fullName>
    </submittedName>
</protein>
<proteinExistence type="predicted"/>
<evidence type="ECO:0000313" key="2">
    <source>
        <dbReference type="Proteomes" id="UP001066278"/>
    </source>
</evidence>
<reference evidence="1" key="1">
    <citation type="submission" date="2022-02" db="EMBL/GenBank/DDBJ databases">
        <title>Crop Bioprotection Bacillus Genome Sequencing.</title>
        <authorList>
            <person name="Dunlap C."/>
        </authorList>
    </citation>
    <scope>NUCLEOTIDE SEQUENCE</scope>
    <source>
        <strain evidence="1">T20C13</strain>
    </source>
</reference>
<dbReference type="RefSeq" id="WP_268296721.1">
    <property type="nucleotide sequence ID" value="NZ_JALAJJ010000022.1"/>
</dbReference>
<sequence length="211" mass="24937">MAVFKNLRYLKLDMEEKGWCIDSFEFKYKQQFFIVLIKLYEDAEAKPDYALLKIEFLRQGDFDDSLLVPANSAKLFVDAKTLREYFNIDYSENLGCILQQFNQHFSNFIPTKVIETKSNIQKKAMVCSLNQSEAENPNKLYCYAVKRNPKKTDGTLGQRSPFNDNKTRLLRPELYKRLRNDTNLSFCYSVDPNDNKLDEDILYNWTKNKNR</sequence>
<accession>A0A9Q4ESI5</accession>
<dbReference type="Proteomes" id="UP001066278">
    <property type="component" value="Unassembled WGS sequence"/>
</dbReference>